<dbReference type="Gene3D" id="3.40.630.10">
    <property type="entry name" value="Zn peptidases"/>
    <property type="match status" value="1"/>
</dbReference>
<accession>A0A1T4VW85</accession>
<dbReference type="FunFam" id="3.30.70.360:FF:000001">
    <property type="entry name" value="N-acetyldiaminopimelate deacetylase"/>
    <property type="match status" value="1"/>
</dbReference>
<feature type="binding site" evidence="2">
    <location>
        <position position="106"/>
    </location>
    <ligand>
        <name>Mn(2+)</name>
        <dbReference type="ChEBI" id="CHEBI:29035"/>
        <label>2</label>
    </ligand>
</feature>
<feature type="binding site" evidence="2">
    <location>
        <position position="104"/>
    </location>
    <ligand>
        <name>Mn(2+)</name>
        <dbReference type="ChEBI" id="CHEBI:29035"/>
        <label>2</label>
    </ligand>
</feature>
<proteinExistence type="predicted"/>
<dbReference type="Pfam" id="PF07687">
    <property type="entry name" value="M20_dimer"/>
    <property type="match status" value="1"/>
</dbReference>
<dbReference type="InterPro" id="IPR017439">
    <property type="entry name" value="Amidohydrolase"/>
</dbReference>
<dbReference type="InterPro" id="IPR036264">
    <property type="entry name" value="Bact_exopeptidase_dim_dom"/>
</dbReference>
<dbReference type="InterPro" id="IPR002933">
    <property type="entry name" value="Peptidase_M20"/>
</dbReference>
<dbReference type="Gene3D" id="3.30.70.360">
    <property type="match status" value="1"/>
</dbReference>
<dbReference type="Pfam" id="PF01546">
    <property type="entry name" value="Peptidase_M20"/>
    <property type="match status" value="1"/>
</dbReference>
<dbReference type="STRING" id="92487.SAMN02745130_00408"/>
<dbReference type="Proteomes" id="UP000190460">
    <property type="component" value="Unassembled WGS sequence"/>
</dbReference>
<dbReference type="GO" id="GO:0019877">
    <property type="term" value="P:diaminopimelate biosynthetic process"/>
    <property type="evidence" value="ECO:0007669"/>
    <property type="project" value="UniProtKB-ARBA"/>
</dbReference>
<dbReference type="GO" id="GO:0046872">
    <property type="term" value="F:metal ion binding"/>
    <property type="evidence" value="ECO:0007669"/>
    <property type="project" value="UniProtKB-KW"/>
</dbReference>
<evidence type="ECO:0000256" key="1">
    <source>
        <dbReference type="ARBA" id="ARBA00022801"/>
    </source>
</evidence>
<dbReference type="GO" id="GO:0050118">
    <property type="term" value="F:N-acetyldiaminopimelate deacetylase activity"/>
    <property type="evidence" value="ECO:0007669"/>
    <property type="project" value="UniProtKB-ARBA"/>
</dbReference>
<organism evidence="4 5">
    <name type="scientific">Thiothrix eikelboomii</name>
    <dbReference type="NCBI Taxonomy" id="92487"/>
    <lineage>
        <taxon>Bacteria</taxon>
        <taxon>Pseudomonadati</taxon>
        <taxon>Pseudomonadota</taxon>
        <taxon>Gammaproteobacteria</taxon>
        <taxon>Thiotrichales</taxon>
        <taxon>Thiotrichaceae</taxon>
        <taxon>Thiothrix</taxon>
    </lineage>
</organism>
<feature type="binding site" evidence="2">
    <location>
        <position position="139"/>
    </location>
    <ligand>
        <name>Mn(2+)</name>
        <dbReference type="ChEBI" id="CHEBI:29035"/>
        <label>2</label>
    </ligand>
</feature>
<evidence type="ECO:0000256" key="2">
    <source>
        <dbReference type="PIRSR" id="PIRSR005962-1"/>
    </source>
</evidence>
<protein>
    <submittedName>
        <fullName evidence="4">Hippurate hydrolase</fullName>
    </submittedName>
</protein>
<dbReference type="SUPFAM" id="SSF55031">
    <property type="entry name" value="Bacterial exopeptidase dimerisation domain"/>
    <property type="match status" value="1"/>
</dbReference>
<evidence type="ECO:0000313" key="4">
    <source>
        <dbReference type="EMBL" id="SKA69246.1"/>
    </source>
</evidence>
<keyword evidence="1 4" id="KW-0378">Hydrolase</keyword>
<keyword evidence="2" id="KW-0479">Metal-binding</keyword>
<dbReference type="PANTHER" id="PTHR11014:SF63">
    <property type="entry name" value="METALLOPEPTIDASE, PUTATIVE (AFU_ORTHOLOGUE AFUA_6G09600)-RELATED"/>
    <property type="match status" value="1"/>
</dbReference>
<feature type="binding site" evidence="2">
    <location>
        <position position="364"/>
    </location>
    <ligand>
        <name>Mn(2+)</name>
        <dbReference type="ChEBI" id="CHEBI:29035"/>
        <label>2</label>
    </ligand>
</feature>
<keyword evidence="2" id="KW-0464">Manganese</keyword>
<dbReference type="InterPro" id="IPR011650">
    <property type="entry name" value="Peptidase_M20_dimer"/>
</dbReference>
<evidence type="ECO:0000259" key="3">
    <source>
        <dbReference type="Pfam" id="PF07687"/>
    </source>
</evidence>
<dbReference type="RefSeq" id="WP_234975768.1">
    <property type="nucleotide sequence ID" value="NZ_FUYB01000002.1"/>
</dbReference>
<dbReference type="SUPFAM" id="SSF53187">
    <property type="entry name" value="Zn-dependent exopeptidases"/>
    <property type="match status" value="1"/>
</dbReference>
<dbReference type="PANTHER" id="PTHR11014">
    <property type="entry name" value="PEPTIDASE M20 FAMILY MEMBER"/>
    <property type="match status" value="1"/>
</dbReference>
<evidence type="ECO:0000313" key="5">
    <source>
        <dbReference type="Proteomes" id="UP000190460"/>
    </source>
</evidence>
<dbReference type="NCBIfam" id="TIGR01891">
    <property type="entry name" value="amidohydrolases"/>
    <property type="match status" value="1"/>
</dbReference>
<name>A0A1T4VW85_9GAMM</name>
<comment type="cofactor">
    <cofactor evidence="2">
        <name>Mn(2+)</name>
        <dbReference type="ChEBI" id="CHEBI:29035"/>
    </cofactor>
    <text evidence="2">The Mn(2+) ion enhances activity.</text>
</comment>
<feature type="domain" description="Peptidase M20 dimerisation" evidence="3">
    <location>
        <begin position="188"/>
        <end position="281"/>
    </location>
</feature>
<gene>
    <name evidence="4" type="ORF">SAMN02745130_00408</name>
</gene>
<reference evidence="4 5" key="1">
    <citation type="submission" date="2017-02" db="EMBL/GenBank/DDBJ databases">
        <authorList>
            <person name="Peterson S.W."/>
        </authorList>
    </citation>
    <scope>NUCLEOTIDE SEQUENCE [LARGE SCALE GENOMIC DNA]</scope>
    <source>
        <strain evidence="4 5">ATCC 49788</strain>
    </source>
</reference>
<dbReference type="AlphaFoldDB" id="A0A1T4VW85"/>
<dbReference type="CDD" id="cd05666">
    <property type="entry name" value="M20_Acy1-like"/>
    <property type="match status" value="1"/>
</dbReference>
<dbReference type="PIRSF" id="PIRSF005962">
    <property type="entry name" value="Pept_M20D_amidohydro"/>
    <property type="match status" value="1"/>
</dbReference>
<feature type="binding site" evidence="2">
    <location>
        <position position="165"/>
    </location>
    <ligand>
        <name>Mn(2+)</name>
        <dbReference type="ChEBI" id="CHEBI:29035"/>
        <label>2</label>
    </ligand>
</feature>
<dbReference type="EMBL" id="FUYB01000002">
    <property type="protein sequence ID" value="SKA69246.1"/>
    <property type="molecule type" value="Genomic_DNA"/>
</dbReference>
<keyword evidence="5" id="KW-1185">Reference proteome</keyword>
<sequence length="393" mass="42948">MLATLLERGKDLHSNMQEWRRDLHQYPEIAYEEHRTSQKVAAQLRQLGLEVHTGIGETGVVGILKGKQAADRHLALRADMDALKLTELNNFAHASCHHGQMHGCGHDGHTAMLLGAATALAKHPEFAGTVYFIFQPAEEGERGALRMLEDGLFKRFPIQEIYGMHNWPGLPAGEFAVHSGPVMAAINGFDISITGKGGHGGMPDQVNDPIIIAAQLINAIQTVISRNLSPVHSGVISLTQIQGGSGAYNVIPETVTLRGAIRTFYKADLELIYTRLRTLVEYTAAAFNAKASIKFLDGATATINHPAQAERCYQVVKNLVGADKAHWNPEPSMGAEDFAYFLLERPGAYIWIGNSNSPQSPALHSPYYDFNDEILPLGAAYWVKLVQSLSPLP</sequence>